<feature type="region of interest" description="Disordered" evidence="1">
    <location>
        <begin position="32"/>
        <end position="55"/>
    </location>
</feature>
<dbReference type="KEGG" id="mvz:myaer102_51290"/>
<accession>A0A3G9K4V3</accession>
<dbReference type="AlphaFoldDB" id="A0A3G9K4V3"/>
<evidence type="ECO:0000313" key="3">
    <source>
        <dbReference type="Proteomes" id="UP000278152"/>
    </source>
</evidence>
<sequence length="73" mass="8311">MKKRNTSNRVSFGHDRVSISNLIKLNLNPRGKTIKVNNNKSRRDSPQSAKDGITEKATFRRRKITLTMGSIKV</sequence>
<proteinExistence type="predicted"/>
<name>A0A3G9K4V3_MICVR</name>
<evidence type="ECO:0000313" key="2">
    <source>
        <dbReference type="EMBL" id="BBH42474.1"/>
    </source>
</evidence>
<organism evidence="2 3">
    <name type="scientific">Microcystis viridis NIES-102</name>
    <dbReference type="NCBI Taxonomy" id="213615"/>
    <lineage>
        <taxon>Bacteria</taxon>
        <taxon>Bacillati</taxon>
        <taxon>Cyanobacteriota</taxon>
        <taxon>Cyanophyceae</taxon>
        <taxon>Oscillatoriophycideae</taxon>
        <taxon>Chroococcales</taxon>
        <taxon>Microcystaceae</taxon>
        <taxon>Microcystis</taxon>
    </lineage>
</organism>
<dbReference type="EMBL" id="AP019314">
    <property type="protein sequence ID" value="BBH42474.1"/>
    <property type="molecule type" value="Genomic_DNA"/>
</dbReference>
<evidence type="ECO:0000256" key="1">
    <source>
        <dbReference type="SAM" id="MobiDB-lite"/>
    </source>
</evidence>
<reference evidence="2 3" key="1">
    <citation type="submission" date="2018-11" db="EMBL/GenBank/DDBJ databases">
        <title>Complete genome sequence of Microcystis aeruginosa NIES-102.</title>
        <authorList>
            <person name="Yamaguchi H."/>
            <person name="Suzuki S."/>
            <person name="Kawachi M."/>
        </authorList>
    </citation>
    <scope>NUCLEOTIDE SEQUENCE [LARGE SCALE GENOMIC DNA]</scope>
    <source>
        <strain evidence="2 3">NIES-102</strain>
    </source>
</reference>
<protein>
    <submittedName>
        <fullName evidence="2">Uncharacterized protein</fullName>
    </submittedName>
</protein>
<dbReference type="Proteomes" id="UP000278152">
    <property type="component" value="Chromosome"/>
</dbReference>
<gene>
    <name evidence="2" type="ORF">myaer102_51290</name>
</gene>